<proteinExistence type="inferred from homology"/>
<dbReference type="InterPro" id="IPR027417">
    <property type="entry name" value="P-loop_NTPase"/>
</dbReference>
<accession>A0ABP7Y7Q5</accession>
<keyword evidence="7" id="KW-1185">Reference proteome</keyword>
<gene>
    <name evidence="6" type="ORF">GCM10022216_02300</name>
</gene>
<comment type="similarity">
    <text evidence="1 4">Belongs to the AAA ATPase family.</text>
</comment>
<evidence type="ECO:0000259" key="5">
    <source>
        <dbReference type="SMART" id="SM00382"/>
    </source>
</evidence>
<dbReference type="EMBL" id="BAAAZI010000004">
    <property type="protein sequence ID" value="GAA4131866.1"/>
    <property type="molecule type" value="Genomic_DNA"/>
</dbReference>
<dbReference type="RefSeq" id="WP_344672841.1">
    <property type="nucleotide sequence ID" value="NZ_BAAAZI010000004.1"/>
</dbReference>
<dbReference type="CDD" id="cd19481">
    <property type="entry name" value="RecA-like_protease"/>
    <property type="match status" value="1"/>
</dbReference>
<protein>
    <submittedName>
        <fullName evidence="6">ATP-binding protein</fullName>
    </submittedName>
</protein>
<evidence type="ECO:0000313" key="7">
    <source>
        <dbReference type="Proteomes" id="UP001500101"/>
    </source>
</evidence>
<keyword evidence="2 4" id="KW-0547">Nucleotide-binding</keyword>
<dbReference type="InterPro" id="IPR003593">
    <property type="entry name" value="AAA+_ATPase"/>
</dbReference>
<reference evidence="7" key="1">
    <citation type="journal article" date="2019" name="Int. J. Syst. Evol. Microbiol.">
        <title>The Global Catalogue of Microorganisms (GCM) 10K type strain sequencing project: providing services to taxonomists for standard genome sequencing and annotation.</title>
        <authorList>
            <consortium name="The Broad Institute Genomics Platform"/>
            <consortium name="The Broad Institute Genome Sequencing Center for Infectious Disease"/>
            <person name="Wu L."/>
            <person name="Ma J."/>
        </authorList>
    </citation>
    <scope>NUCLEOTIDE SEQUENCE [LARGE SCALE GENOMIC DNA]</scope>
    <source>
        <strain evidence="7">JCM 16704</strain>
    </source>
</reference>
<dbReference type="InterPro" id="IPR003960">
    <property type="entry name" value="ATPase_AAA_CS"/>
</dbReference>
<keyword evidence="3 4" id="KW-0067">ATP-binding</keyword>
<dbReference type="PANTHER" id="PTHR23073">
    <property type="entry name" value="26S PROTEASOME REGULATORY SUBUNIT"/>
    <property type="match status" value="1"/>
</dbReference>
<dbReference type="Proteomes" id="UP001500101">
    <property type="component" value="Unassembled WGS sequence"/>
</dbReference>
<feature type="domain" description="AAA+ ATPase" evidence="5">
    <location>
        <begin position="117"/>
        <end position="249"/>
    </location>
</feature>
<name>A0ABP7Y7Q5_9SPHI</name>
<dbReference type="Pfam" id="PF00004">
    <property type="entry name" value="AAA"/>
    <property type="match status" value="1"/>
</dbReference>
<organism evidence="6 7">
    <name type="scientific">Sphingobacterium kyonggiense</name>
    <dbReference type="NCBI Taxonomy" id="714075"/>
    <lineage>
        <taxon>Bacteria</taxon>
        <taxon>Pseudomonadati</taxon>
        <taxon>Bacteroidota</taxon>
        <taxon>Sphingobacteriia</taxon>
        <taxon>Sphingobacteriales</taxon>
        <taxon>Sphingobacteriaceae</taxon>
        <taxon>Sphingobacterium</taxon>
    </lineage>
</organism>
<dbReference type="InterPro" id="IPR003959">
    <property type="entry name" value="ATPase_AAA_core"/>
</dbReference>
<evidence type="ECO:0000313" key="6">
    <source>
        <dbReference type="EMBL" id="GAA4131866.1"/>
    </source>
</evidence>
<evidence type="ECO:0000256" key="4">
    <source>
        <dbReference type="RuleBase" id="RU003651"/>
    </source>
</evidence>
<sequence>MARADLLVKLVKAGSNGDKALFTKVVESLIAEEKAKQHHVVANQLEDILRSNRNSLSHNAEVKRSPLDDKLENFLFRIYPKKSLEDIVLSRENRTIINELIQEHHRSDLLRSYNLEPRNRIMLAGEPGNGKTSLAEAISQSLMVPFYVIRYDGIIGSYLGETASRLKAMFDFIRTQECVLFFDEFDAIGKERGDIHETGEIKRVVSSLLLQIDRLPSYVVVVAATNHPELLDRAVWRRFQIRLELSKPDRTMIENWLKRFESQVKYTLQHPHKTIAAKLEGLSFAEIEEFVLDIQRKYILSLPDVNVKKIVDESLSQLASKYELKYGQETSTNFS</sequence>
<comment type="caution">
    <text evidence="6">The sequence shown here is derived from an EMBL/GenBank/DDBJ whole genome shotgun (WGS) entry which is preliminary data.</text>
</comment>
<dbReference type="GO" id="GO:0005524">
    <property type="term" value="F:ATP binding"/>
    <property type="evidence" value="ECO:0007669"/>
    <property type="project" value="UniProtKB-KW"/>
</dbReference>
<dbReference type="SUPFAM" id="SSF52540">
    <property type="entry name" value="P-loop containing nucleoside triphosphate hydrolases"/>
    <property type="match status" value="1"/>
</dbReference>
<dbReference type="Gene3D" id="3.40.50.300">
    <property type="entry name" value="P-loop containing nucleotide triphosphate hydrolases"/>
    <property type="match status" value="1"/>
</dbReference>
<dbReference type="InterPro" id="IPR050221">
    <property type="entry name" value="26S_Proteasome_ATPase"/>
</dbReference>
<evidence type="ECO:0000256" key="2">
    <source>
        <dbReference type="ARBA" id="ARBA00022741"/>
    </source>
</evidence>
<dbReference type="PROSITE" id="PS00674">
    <property type="entry name" value="AAA"/>
    <property type="match status" value="1"/>
</dbReference>
<evidence type="ECO:0000256" key="3">
    <source>
        <dbReference type="ARBA" id="ARBA00022840"/>
    </source>
</evidence>
<evidence type="ECO:0000256" key="1">
    <source>
        <dbReference type="ARBA" id="ARBA00006914"/>
    </source>
</evidence>
<dbReference type="SMART" id="SM00382">
    <property type="entry name" value="AAA"/>
    <property type="match status" value="1"/>
</dbReference>